<protein>
    <recommendedName>
        <fullName evidence="3">Phage protein</fullName>
    </recommendedName>
</protein>
<reference evidence="1 2" key="1">
    <citation type="submission" date="2021-07" db="EMBL/GenBank/DDBJ databases">
        <title>Paraburkholderia edwinii protects Aspergillus sp. from phenazines by acting as a toxin sponge.</title>
        <authorList>
            <person name="Dahlstrom K.M."/>
            <person name="Newman D.K."/>
        </authorList>
    </citation>
    <scope>NUCLEOTIDE SEQUENCE [LARGE SCALE GENOMIC DNA]</scope>
    <source>
        <strain evidence="1 2">Pe01</strain>
    </source>
</reference>
<dbReference type="RefSeq" id="WP_219799462.1">
    <property type="nucleotide sequence ID" value="NZ_CP080095.1"/>
</dbReference>
<name>A0ABX8UT94_9BURK</name>
<evidence type="ECO:0000313" key="2">
    <source>
        <dbReference type="Proteomes" id="UP000826462"/>
    </source>
</evidence>
<dbReference type="Proteomes" id="UP000826462">
    <property type="component" value="Chromosome 1"/>
</dbReference>
<accession>A0ABX8UT94</accession>
<evidence type="ECO:0008006" key="3">
    <source>
        <dbReference type="Google" id="ProtNLM"/>
    </source>
</evidence>
<evidence type="ECO:0000313" key="1">
    <source>
        <dbReference type="EMBL" id="QYD70135.1"/>
    </source>
</evidence>
<organism evidence="1 2">
    <name type="scientific">Paraburkholderia edwinii</name>
    <dbReference type="NCBI Taxonomy" id="2861782"/>
    <lineage>
        <taxon>Bacteria</taxon>
        <taxon>Pseudomonadati</taxon>
        <taxon>Pseudomonadota</taxon>
        <taxon>Betaproteobacteria</taxon>
        <taxon>Burkholderiales</taxon>
        <taxon>Burkholderiaceae</taxon>
        <taxon>Paraburkholderia</taxon>
    </lineage>
</organism>
<dbReference type="EMBL" id="CP080095">
    <property type="protein sequence ID" value="QYD70135.1"/>
    <property type="molecule type" value="Genomic_DNA"/>
</dbReference>
<gene>
    <name evidence="1" type="ORF">KZJ38_07455</name>
</gene>
<sequence>MNIAIHKKDFTTEIHSDVKSVEVAWSGNDYRIDYDEHAVVDDNERDYGYFVPMHDVSYIEVRA</sequence>
<proteinExistence type="predicted"/>
<keyword evidence="2" id="KW-1185">Reference proteome</keyword>